<reference evidence="1" key="1">
    <citation type="submission" date="2020-08" db="EMBL/GenBank/DDBJ databases">
        <title>Plant Genome Project.</title>
        <authorList>
            <person name="Zhang R.-G."/>
        </authorList>
    </citation>
    <scope>NUCLEOTIDE SEQUENCE</scope>
    <source>
        <strain evidence="1">WSP0</strain>
        <tissue evidence="1">Leaf</tissue>
    </source>
</reference>
<dbReference type="InterPro" id="IPR036628">
    <property type="entry name" value="Clp_N_dom_sf"/>
</dbReference>
<proteinExistence type="predicted"/>
<keyword evidence="2" id="KW-1185">Reference proteome</keyword>
<comment type="caution">
    <text evidence="1">The sequence shown here is derived from an EMBL/GenBank/DDBJ whole genome shotgun (WGS) entry which is preliminary data.</text>
</comment>
<dbReference type="EMBL" id="JACTNZ010000005">
    <property type="protein sequence ID" value="KAG5548514.1"/>
    <property type="molecule type" value="Genomic_DNA"/>
</dbReference>
<dbReference type="Proteomes" id="UP000823749">
    <property type="component" value="Chromosome 5"/>
</dbReference>
<dbReference type="PANTHER" id="PTHR43572:SF13">
    <property type="entry name" value="PROTEIN SUPPRESSOR OF MAX2 1"/>
    <property type="match status" value="1"/>
</dbReference>
<dbReference type="AlphaFoldDB" id="A0AAV6K818"/>
<name>A0AAV6K818_9ERIC</name>
<evidence type="ECO:0000313" key="1">
    <source>
        <dbReference type="EMBL" id="KAG5548514.1"/>
    </source>
</evidence>
<dbReference type="PANTHER" id="PTHR43572">
    <property type="entry name" value="CHAPERONE PROTEIN CLPD, CHLOROPLASTIC"/>
    <property type="match status" value="1"/>
</dbReference>
<dbReference type="Gene3D" id="1.10.1780.10">
    <property type="entry name" value="Clp, N-terminal domain"/>
    <property type="match status" value="1"/>
</dbReference>
<dbReference type="InterPro" id="IPR051650">
    <property type="entry name" value="SL_signaling_regulator"/>
</dbReference>
<sequence>MFYALAVAPKRAQACQRHGCPEQQPLLAIKFDLEQLIISILNDPSVSRVMHEASFSSPVLKAKIELSLN</sequence>
<gene>
    <name evidence="1" type="ORF">RHGRI_014010</name>
</gene>
<organism evidence="1 2">
    <name type="scientific">Rhododendron griersonianum</name>
    <dbReference type="NCBI Taxonomy" id="479676"/>
    <lineage>
        <taxon>Eukaryota</taxon>
        <taxon>Viridiplantae</taxon>
        <taxon>Streptophyta</taxon>
        <taxon>Embryophyta</taxon>
        <taxon>Tracheophyta</taxon>
        <taxon>Spermatophyta</taxon>
        <taxon>Magnoliopsida</taxon>
        <taxon>eudicotyledons</taxon>
        <taxon>Gunneridae</taxon>
        <taxon>Pentapetalae</taxon>
        <taxon>asterids</taxon>
        <taxon>Ericales</taxon>
        <taxon>Ericaceae</taxon>
        <taxon>Ericoideae</taxon>
        <taxon>Rhodoreae</taxon>
        <taxon>Rhododendron</taxon>
    </lineage>
</organism>
<evidence type="ECO:0000313" key="2">
    <source>
        <dbReference type="Proteomes" id="UP000823749"/>
    </source>
</evidence>
<protein>
    <submittedName>
        <fullName evidence="1">Uncharacterized protein</fullName>
    </submittedName>
</protein>
<accession>A0AAV6K818</accession>